<evidence type="ECO:0000313" key="1">
    <source>
        <dbReference type="EMBL" id="GME75214.1"/>
    </source>
</evidence>
<reference evidence="1" key="1">
    <citation type="submission" date="2023-04" db="EMBL/GenBank/DDBJ databases">
        <title>Ambrosiozyma monospora NBRC 10751.</title>
        <authorList>
            <person name="Ichikawa N."/>
            <person name="Sato H."/>
            <person name="Tonouchi N."/>
        </authorList>
    </citation>
    <scope>NUCLEOTIDE SEQUENCE</scope>
    <source>
        <strain evidence="1">NBRC 10751</strain>
    </source>
</reference>
<gene>
    <name evidence="1" type="ORF">Amon02_000207200</name>
</gene>
<organism evidence="1 2">
    <name type="scientific">Ambrosiozyma monospora</name>
    <name type="common">Yeast</name>
    <name type="synonym">Endomycopsis monosporus</name>
    <dbReference type="NCBI Taxonomy" id="43982"/>
    <lineage>
        <taxon>Eukaryota</taxon>
        <taxon>Fungi</taxon>
        <taxon>Dikarya</taxon>
        <taxon>Ascomycota</taxon>
        <taxon>Saccharomycotina</taxon>
        <taxon>Pichiomycetes</taxon>
        <taxon>Pichiales</taxon>
        <taxon>Pichiaceae</taxon>
        <taxon>Ambrosiozyma</taxon>
    </lineage>
</organism>
<keyword evidence="2" id="KW-1185">Reference proteome</keyword>
<accession>A0ACB5SWG3</accession>
<dbReference type="Proteomes" id="UP001165064">
    <property type="component" value="Unassembled WGS sequence"/>
</dbReference>
<name>A0ACB5SWG3_AMBMO</name>
<protein>
    <submittedName>
        <fullName evidence="1">Unnamed protein product</fullName>
    </submittedName>
</protein>
<comment type="caution">
    <text evidence="1">The sequence shown here is derived from an EMBL/GenBank/DDBJ whole genome shotgun (WGS) entry which is preliminary data.</text>
</comment>
<sequence length="395" mass="46059">MTPPKQFVIKTWELKCPFIKNSFEIFDDVVQVSKMFIRRVIQYCLTGWTTSADLIDFASDSIFRFDFESFLYDYGTISGTMFYNVKPMNGTLAFEMAPSTYCNLQHPDQVKQIDSETVANITSQKIDSLRPNYISEVDQDLICDNDDDDWVPVDLKKYAEISSEITSSPKDPQHEAGFEYYNNSSSVEKLTPSLKLPSIINEDMYYRTCYEIQESQEEHTNMVLAVSYQTSRVYLNYQFNRELHIDNEDAVVIKILDLSNIRIWFKTPRYYDDAKREKFKRLKADINNEIFIYKRIWRHNNNSLEKTDSDNFINVPRLIHYGETSSDPPEWLDVISGNPQIDKDLESVGGLKIRSLLGTYLVLEYLKGMRAPRGEKEFAKVEKELAKLQKIGVTY</sequence>
<proteinExistence type="predicted"/>
<evidence type="ECO:0000313" key="2">
    <source>
        <dbReference type="Proteomes" id="UP001165064"/>
    </source>
</evidence>
<dbReference type="EMBL" id="BSXS01001141">
    <property type="protein sequence ID" value="GME75214.1"/>
    <property type="molecule type" value="Genomic_DNA"/>
</dbReference>